<feature type="region of interest" description="Disordered" evidence="1">
    <location>
        <begin position="33"/>
        <end position="53"/>
    </location>
</feature>
<feature type="compositionally biased region" description="Polar residues" evidence="1">
    <location>
        <begin position="33"/>
        <end position="42"/>
    </location>
</feature>
<sequence>TNLTSEVNVADLTWEQKEQVLRELFIRMNTRRSSMTDSTTNAAHLANDGHPVDTNNDNAINLFLTQTTNATQNENLSDSRSNGSTSGIPKLPQISSPATT</sequence>
<reference evidence="2" key="1">
    <citation type="submission" date="2021-02" db="EMBL/GenBank/DDBJ databases">
        <authorList>
            <person name="Nowell W R."/>
        </authorList>
    </citation>
    <scope>NUCLEOTIDE SEQUENCE</scope>
</reference>
<proteinExistence type="predicted"/>
<dbReference type="AlphaFoldDB" id="A0A820GBT0"/>
<dbReference type="Proteomes" id="UP000663874">
    <property type="component" value="Unassembled WGS sequence"/>
</dbReference>
<dbReference type="EMBL" id="CAJOBE010027047">
    <property type="protein sequence ID" value="CAF4275807.1"/>
    <property type="molecule type" value="Genomic_DNA"/>
</dbReference>
<protein>
    <submittedName>
        <fullName evidence="2">Uncharacterized protein</fullName>
    </submittedName>
</protein>
<comment type="caution">
    <text evidence="2">The sequence shown here is derived from an EMBL/GenBank/DDBJ whole genome shotgun (WGS) entry which is preliminary data.</text>
</comment>
<name>A0A820GBT0_9BILA</name>
<evidence type="ECO:0000313" key="3">
    <source>
        <dbReference type="Proteomes" id="UP000663874"/>
    </source>
</evidence>
<feature type="region of interest" description="Disordered" evidence="1">
    <location>
        <begin position="68"/>
        <end position="100"/>
    </location>
</feature>
<organism evidence="2 3">
    <name type="scientific">Rotaria sordida</name>
    <dbReference type="NCBI Taxonomy" id="392033"/>
    <lineage>
        <taxon>Eukaryota</taxon>
        <taxon>Metazoa</taxon>
        <taxon>Spiralia</taxon>
        <taxon>Gnathifera</taxon>
        <taxon>Rotifera</taxon>
        <taxon>Eurotatoria</taxon>
        <taxon>Bdelloidea</taxon>
        <taxon>Philodinida</taxon>
        <taxon>Philodinidae</taxon>
        <taxon>Rotaria</taxon>
    </lineage>
</organism>
<feature type="non-terminal residue" evidence="2">
    <location>
        <position position="1"/>
    </location>
</feature>
<accession>A0A820GBT0</accession>
<gene>
    <name evidence="2" type="ORF">FNK824_LOCUS39693</name>
</gene>
<evidence type="ECO:0000313" key="2">
    <source>
        <dbReference type="EMBL" id="CAF4275807.1"/>
    </source>
</evidence>
<evidence type="ECO:0000256" key="1">
    <source>
        <dbReference type="SAM" id="MobiDB-lite"/>
    </source>
</evidence>